<dbReference type="Pfam" id="PF07679">
    <property type="entry name" value="I-set"/>
    <property type="match status" value="3"/>
</dbReference>
<evidence type="ECO:0000256" key="11">
    <source>
        <dbReference type="ARBA" id="ARBA00022889"/>
    </source>
</evidence>
<feature type="region of interest" description="Disordered" evidence="22">
    <location>
        <begin position="636"/>
        <end position="665"/>
    </location>
</feature>
<dbReference type="Pfam" id="PF13927">
    <property type="entry name" value="Ig_3"/>
    <property type="match status" value="1"/>
</dbReference>
<dbReference type="PROSITE" id="PS50835">
    <property type="entry name" value="IG_LIKE"/>
    <property type="match status" value="5"/>
</dbReference>
<comment type="subunit">
    <text evidence="20">Interacts with SHTN1; the interaction occurs in axonal growth cones. Interacts with isoform 2 of BSG.</text>
</comment>
<dbReference type="GO" id="GO:0007420">
    <property type="term" value="P:brain development"/>
    <property type="evidence" value="ECO:0007669"/>
    <property type="project" value="TreeGrafter"/>
</dbReference>
<keyword evidence="17" id="KW-0966">Cell projection</keyword>
<evidence type="ECO:0000256" key="18">
    <source>
        <dbReference type="ARBA" id="ARBA00023319"/>
    </source>
</evidence>
<dbReference type="FunFam" id="2.60.40.10:FF:000367">
    <property type="entry name" value="Neural cell adhesion molecule L1-like protein"/>
    <property type="match status" value="1"/>
</dbReference>
<feature type="compositionally biased region" description="Polar residues" evidence="22">
    <location>
        <begin position="1166"/>
        <end position="1176"/>
    </location>
</feature>
<accession>A0A8C8RSU5</accession>
<dbReference type="Gene3D" id="2.60.40.10">
    <property type="entry name" value="Immunoglobulins"/>
    <property type="match status" value="11"/>
</dbReference>
<evidence type="ECO:0000256" key="4">
    <source>
        <dbReference type="ARBA" id="ARBA00022473"/>
    </source>
</evidence>
<dbReference type="GO" id="GO:0009986">
    <property type="term" value="C:cell surface"/>
    <property type="evidence" value="ECO:0007669"/>
    <property type="project" value="UniProtKB-ARBA"/>
</dbReference>
<protein>
    <recommendedName>
        <fullName evidence="21">Neural cell adhesion molecule L1</fullName>
    </recommendedName>
</protein>
<reference evidence="26" key="1">
    <citation type="submission" date="2025-08" db="UniProtKB">
        <authorList>
            <consortium name="Ensembl"/>
        </authorList>
    </citation>
    <scope>IDENTIFICATION</scope>
</reference>
<dbReference type="GO" id="GO:0005886">
    <property type="term" value="C:plasma membrane"/>
    <property type="evidence" value="ECO:0007669"/>
    <property type="project" value="UniProtKB-SubCell"/>
</dbReference>
<evidence type="ECO:0000256" key="20">
    <source>
        <dbReference type="ARBA" id="ARBA00063896"/>
    </source>
</evidence>
<keyword evidence="12" id="KW-0524">Neurogenesis</keyword>
<evidence type="ECO:0000256" key="14">
    <source>
        <dbReference type="ARBA" id="ARBA00023136"/>
    </source>
</evidence>
<evidence type="ECO:0000256" key="8">
    <source>
        <dbReference type="ARBA" id="ARBA00022729"/>
    </source>
</evidence>
<feature type="domain" description="Ig-like" evidence="24">
    <location>
        <begin position="379"/>
        <end position="467"/>
    </location>
</feature>
<dbReference type="SMART" id="SM00409">
    <property type="entry name" value="IG"/>
    <property type="match status" value="6"/>
</dbReference>
<proteinExistence type="inferred from homology"/>
<feature type="domain" description="Ig-like" evidence="24">
    <location>
        <begin position="1"/>
        <end position="91"/>
    </location>
</feature>
<dbReference type="InterPro" id="IPR026966">
    <property type="entry name" value="Neurofascin/L1/NrCAM_C"/>
</dbReference>
<evidence type="ECO:0000256" key="13">
    <source>
        <dbReference type="ARBA" id="ARBA00022989"/>
    </source>
</evidence>
<evidence type="ECO:0000256" key="3">
    <source>
        <dbReference type="ARBA" id="ARBA00008588"/>
    </source>
</evidence>
<dbReference type="InterPro" id="IPR036116">
    <property type="entry name" value="FN3_sf"/>
</dbReference>
<dbReference type="FunFam" id="2.60.40.10:FF:000038">
    <property type="entry name" value="Neuronal cell adhesion molecule"/>
    <property type="match status" value="1"/>
</dbReference>
<feature type="region of interest" description="Disordered" evidence="22">
    <location>
        <begin position="1156"/>
        <end position="1182"/>
    </location>
</feature>
<dbReference type="PANTHER" id="PTHR44170:SF44">
    <property type="entry name" value="L1 CELL ADHESION MOLECULE"/>
    <property type="match status" value="1"/>
</dbReference>
<evidence type="ECO:0000259" key="24">
    <source>
        <dbReference type="PROSITE" id="PS50835"/>
    </source>
</evidence>
<dbReference type="Proteomes" id="UP000694393">
    <property type="component" value="Unplaced"/>
</dbReference>
<evidence type="ECO:0000256" key="2">
    <source>
        <dbReference type="ARBA" id="ARBA00004624"/>
    </source>
</evidence>
<keyword evidence="10" id="KW-0221">Differentiation</keyword>
<keyword evidence="9" id="KW-0677">Repeat</keyword>
<dbReference type="InterPro" id="IPR007110">
    <property type="entry name" value="Ig-like_dom"/>
</dbReference>
<feature type="domain" description="Fibronectin type-III" evidence="25">
    <location>
        <begin position="555"/>
        <end position="650"/>
    </location>
</feature>
<evidence type="ECO:0000256" key="22">
    <source>
        <dbReference type="SAM" id="MobiDB-lite"/>
    </source>
</evidence>
<feature type="domain" description="Ig-like" evidence="24">
    <location>
        <begin position="98"/>
        <end position="185"/>
    </location>
</feature>
<dbReference type="Pfam" id="PF13882">
    <property type="entry name" value="Bravo_FIGEY"/>
    <property type="match status" value="1"/>
</dbReference>
<dbReference type="CDD" id="cd05845">
    <property type="entry name" value="IgI_2_L1-CAM_like"/>
    <property type="match status" value="1"/>
</dbReference>
<evidence type="ECO:0000256" key="23">
    <source>
        <dbReference type="SAM" id="Phobius"/>
    </source>
</evidence>
<dbReference type="InterPro" id="IPR013783">
    <property type="entry name" value="Ig-like_fold"/>
</dbReference>
<dbReference type="SUPFAM" id="SSF49265">
    <property type="entry name" value="Fibronectin type III"/>
    <property type="match status" value="3"/>
</dbReference>
<comment type="function">
    <text evidence="19">Neural cell adhesion molecule involved in the dynamics of cell adhesion and in the generation of transmembrane signals at tyrosine kinase receptors. During brain development, critical in multiple processes, including neuronal migration, axonal growth and fasciculation, and synaptogenesis. In the mature brain, plays a role in the dynamics of neuronal structure and function, including synaptic plasticity.</text>
</comment>
<evidence type="ECO:0000313" key="26">
    <source>
        <dbReference type="Ensembl" id="ENSPCEP00000009132.1"/>
    </source>
</evidence>
<feature type="domain" description="Ig-like" evidence="24">
    <location>
        <begin position="190"/>
        <end position="282"/>
    </location>
</feature>
<dbReference type="Ensembl" id="ENSPCET00000009456.1">
    <property type="protein sequence ID" value="ENSPCEP00000009132.1"/>
    <property type="gene ID" value="ENSPCEG00000007210.1"/>
</dbReference>
<comment type="similarity">
    <text evidence="3">Belongs to the immunoglobulin superfamily. L1/neurofascin/NgCAM family.</text>
</comment>
<dbReference type="SUPFAM" id="SSF48726">
    <property type="entry name" value="Immunoglobulin"/>
    <property type="match status" value="6"/>
</dbReference>
<dbReference type="SMART" id="SM00060">
    <property type="entry name" value="FN3"/>
    <property type="match status" value="5"/>
</dbReference>
<dbReference type="InterPro" id="IPR036179">
    <property type="entry name" value="Ig-like_dom_sf"/>
</dbReference>
<dbReference type="CDD" id="cd00063">
    <property type="entry name" value="FN3"/>
    <property type="match status" value="5"/>
</dbReference>
<dbReference type="SMART" id="SM00408">
    <property type="entry name" value="IGc2"/>
    <property type="match status" value="5"/>
</dbReference>
<evidence type="ECO:0000256" key="16">
    <source>
        <dbReference type="ARBA" id="ARBA00023180"/>
    </source>
</evidence>
<sequence>MMEQPAEKVVVFPSDDIVLRCEATGNPPLMFRWIKDGHFFDPRREAGVTVVEGSGTLYINNSNTGQHQGTYRCYASNGLGTAMGPEIHVITESTPQWPKEKVTPFEVEEGESVVLPCDPPISAVPPKIYWLNSRIVHIMQDERVSMGQDGYLYFANVLATDSRPDYICHAHYLGPRTIIQKEPLELRVKPTNSVKFRQPRLMVPRGEMSSYVALRGGQPGSGIPTPSVEWTRLNGHLPMERVTFENSQKTLRIREVVEEDEGEYQCTARNTQGIARHSYTVAVEAAPYWAQQPQSRVYGPGESVRLDCSVYGKPTPMVSWWINGVPWRELVPEPGRMLRSGALILSEVQANDSLVAQCEAVNSHGRLLANAYVYVIQLPVKILTADGQHYAVVENQTVFLHCRTFGAPVPTVEWFTPQMEPALLDERAMVHTNGTLELSHAQRRDAGPYMCRAQNEQNNATIGAQLQVKGATRIERGPQSAVVKKSSNVTFECLARFDETIQERRHQIHLPPLLRYFIDPTALSIANVDYADQGVYSCRARTALDEAQASAELKVVGRYWLGAGEDRRVKLTWTPGDDHNSPIEKFVVEVEDQIREPGVWHEISTVPGLQPSAHLRLPPYGEFRFRVRATNYYGRSEPSPISAPVHTSQAAPERNPKGVSGEGNETNNMVITWQPLARSDWNAPELSYRVQWRLKDRGGRWSEETVTSPPFLVTDTPTFVSYEIKVQAVNPAGKGPDPATVVGYSGEDVPEGYPENVGVEILNSTSVLVSWTPPSKDKLRGHLRGFRVFYLRLGSVGEQSRHQVHPEVLTLHYTLNMVVFNGRGDGPHSEKIKFSTPEGVPGPPGSLVLERVSDTALGLEWTPPEFPNGVLSEYMLQYQQELGPLYEISFPVTQLNFTLGRLDPRARYRFHLRALTRVGQGAPRVLEGSTVPEPVLPTLDNISVSLVGHNFTIISWVPSRRQANVEFEIQYMGKTMAEPWRTSGQANSTHGSYQLANLQPGTSYRIRFVGRNHSGENVSFWETEVETNGTLLMTNQRNFATESWVVAFVCAAALLLLILLILCFVKRSKGGKYSVKDKEDTQVDSEARPMKDETFGEYRWVEAGQMGKVGEGKGMGGVPSLNGEVKALGSDDSLADYGGSVDVQFNEDGSFIGQYSGHKGKEAAGNDSSGATSPVTATAALE</sequence>
<dbReference type="GO" id="GO:0007411">
    <property type="term" value="P:axon guidance"/>
    <property type="evidence" value="ECO:0007669"/>
    <property type="project" value="TreeGrafter"/>
</dbReference>
<evidence type="ECO:0000256" key="15">
    <source>
        <dbReference type="ARBA" id="ARBA00023157"/>
    </source>
</evidence>
<evidence type="ECO:0000256" key="12">
    <source>
        <dbReference type="ARBA" id="ARBA00022902"/>
    </source>
</evidence>
<dbReference type="FunFam" id="2.60.40.10:FF:000357">
    <property type="entry name" value="Fc receptor like 1"/>
    <property type="match status" value="1"/>
</dbReference>
<feature type="domain" description="Ig-like" evidence="24">
    <location>
        <begin position="287"/>
        <end position="374"/>
    </location>
</feature>
<dbReference type="PANTHER" id="PTHR44170">
    <property type="entry name" value="PROTEIN SIDEKICK"/>
    <property type="match status" value="1"/>
</dbReference>
<dbReference type="InterPro" id="IPR003961">
    <property type="entry name" value="FN3_dom"/>
</dbReference>
<evidence type="ECO:0000259" key="25">
    <source>
        <dbReference type="PROSITE" id="PS50853"/>
    </source>
</evidence>
<evidence type="ECO:0000256" key="1">
    <source>
        <dbReference type="ARBA" id="ARBA00004251"/>
    </source>
</evidence>
<keyword evidence="16" id="KW-0325">Glycoprotein</keyword>
<dbReference type="AlphaFoldDB" id="A0A8C8RSU5"/>
<keyword evidence="5" id="KW-1003">Cell membrane</keyword>
<keyword evidence="8" id="KW-0732">Signal</keyword>
<evidence type="ECO:0000256" key="9">
    <source>
        <dbReference type="ARBA" id="ARBA00022737"/>
    </source>
</evidence>
<dbReference type="GO" id="GO:0030426">
    <property type="term" value="C:growth cone"/>
    <property type="evidence" value="ECO:0007669"/>
    <property type="project" value="UniProtKB-SubCell"/>
</dbReference>
<dbReference type="FunFam" id="2.60.40.10:FF:000005">
    <property type="entry name" value="Neuronal cell adhesion molecule"/>
    <property type="match status" value="1"/>
</dbReference>
<dbReference type="InterPro" id="IPR003598">
    <property type="entry name" value="Ig_sub2"/>
</dbReference>
<evidence type="ECO:0000256" key="7">
    <source>
        <dbReference type="ARBA" id="ARBA00022692"/>
    </source>
</evidence>
<reference evidence="26" key="2">
    <citation type="submission" date="2025-09" db="UniProtKB">
        <authorList>
            <consortium name="Ensembl"/>
        </authorList>
    </citation>
    <scope>IDENTIFICATION</scope>
</reference>
<keyword evidence="13 23" id="KW-1133">Transmembrane helix</keyword>
<evidence type="ECO:0000256" key="19">
    <source>
        <dbReference type="ARBA" id="ARBA00060042"/>
    </source>
</evidence>
<feature type="domain" description="Fibronectin type-III" evidence="25">
    <location>
        <begin position="843"/>
        <end position="934"/>
    </location>
</feature>
<keyword evidence="18" id="KW-0393">Immunoglobulin domain</keyword>
<dbReference type="InterPro" id="IPR003599">
    <property type="entry name" value="Ig_sub"/>
</dbReference>
<dbReference type="Pfam" id="PF00041">
    <property type="entry name" value="fn3"/>
    <property type="match status" value="3"/>
</dbReference>
<keyword evidence="7 23" id="KW-0812">Transmembrane</keyword>
<feature type="transmembrane region" description="Helical" evidence="23">
    <location>
        <begin position="1044"/>
        <end position="1065"/>
    </location>
</feature>
<dbReference type="PROSITE" id="PS50853">
    <property type="entry name" value="FN3"/>
    <property type="match status" value="5"/>
</dbReference>
<feature type="domain" description="Fibronectin type-III" evidence="25">
    <location>
        <begin position="938"/>
        <end position="1033"/>
    </location>
</feature>
<evidence type="ECO:0000256" key="5">
    <source>
        <dbReference type="ARBA" id="ARBA00022475"/>
    </source>
</evidence>
<keyword evidence="14 23" id="KW-0472">Membrane</keyword>
<organism evidence="26 27">
    <name type="scientific">Pelusios castaneus</name>
    <name type="common">West African mud turtle</name>
    <dbReference type="NCBI Taxonomy" id="367368"/>
    <lineage>
        <taxon>Eukaryota</taxon>
        <taxon>Metazoa</taxon>
        <taxon>Chordata</taxon>
        <taxon>Craniata</taxon>
        <taxon>Vertebrata</taxon>
        <taxon>Euteleostomi</taxon>
        <taxon>Archelosauria</taxon>
        <taxon>Testudinata</taxon>
        <taxon>Testudines</taxon>
        <taxon>Pleurodira</taxon>
        <taxon>Pelomedusidae</taxon>
        <taxon>Pelusios</taxon>
    </lineage>
</organism>
<evidence type="ECO:0000256" key="10">
    <source>
        <dbReference type="ARBA" id="ARBA00022782"/>
    </source>
</evidence>
<feature type="domain" description="Fibronectin type-III" evidence="25">
    <location>
        <begin position="753"/>
        <end position="839"/>
    </location>
</feature>
<evidence type="ECO:0000256" key="21">
    <source>
        <dbReference type="ARBA" id="ARBA00074488"/>
    </source>
</evidence>
<evidence type="ECO:0000313" key="27">
    <source>
        <dbReference type="Proteomes" id="UP000694393"/>
    </source>
</evidence>
<evidence type="ECO:0000256" key="17">
    <source>
        <dbReference type="ARBA" id="ARBA00023273"/>
    </source>
</evidence>
<dbReference type="FunFam" id="2.60.40.10:FF:000063">
    <property type="entry name" value="neural cell adhesion molecule L1"/>
    <property type="match status" value="1"/>
</dbReference>
<keyword evidence="6" id="KW-0597">Phosphoprotein</keyword>
<feature type="domain" description="Fibronectin type-III" evidence="25">
    <location>
        <begin position="652"/>
        <end position="748"/>
    </location>
</feature>
<dbReference type="FunFam" id="2.60.40.10:FF:000057">
    <property type="entry name" value="neural cell adhesion molecule L1"/>
    <property type="match status" value="1"/>
</dbReference>
<keyword evidence="11" id="KW-0130">Cell adhesion</keyword>
<name>A0A8C8RSU5_9SAUR</name>
<dbReference type="FunFam" id="2.60.40.10:FF:000078">
    <property type="entry name" value="Neuronal cell adhesion molecule"/>
    <property type="match status" value="1"/>
</dbReference>
<keyword evidence="4" id="KW-0217">Developmental protein</keyword>
<comment type="subcellular location">
    <subcellularLocation>
        <location evidence="1">Cell membrane</location>
        <topology evidence="1">Single-pass type I membrane protein</topology>
    </subcellularLocation>
    <subcellularLocation>
        <location evidence="2">Cell projection</location>
        <location evidence="2">Growth cone</location>
    </subcellularLocation>
</comment>
<keyword evidence="15" id="KW-1015">Disulfide bond</keyword>
<keyword evidence="27" id="KW-1185">Reference proteome</keyword>
<dbReference type="InterPro" id="IPR013098">
    <property type="entry name" value="Ig_I-set"/>
</dbReference>
<evidence type="ECO:0000256" key="6">
    <source>
        <dbReference type="ARBA" id="ARBA00022553"/>
    </source>
</evidence>
<dbReference type="GO" id="GO:0098632">
    <property type="term" value="F:cell-cell adhesion mediator activity"/>
    <property type="evidence" value="ECO:0007669"/>
    <property type="project" value="TreeGrafter"/>
</dbReference>
<dbReference type="FunFam" id="2.60.40.10:FF:000028">
    <property type="entry name" value="Neuronal cell adhesion molecule"/>
    <property type="match status" value="1"/>
</dbReference>